<feature type="domain" description="HTH tetR-type" evidence="4">
    <location>
        <begin position="19"/>
        <end position="79"/>
    </location>
</feature>
<evidence type="ECO:0000259" key="4">
    <source>
        <dbReference type="PROSITE" id="PS50977"/>
    </source>
</evidence>
<dbReference type="InterPro" id="IPR009057">
    <property type="entry name" value="Homeodomain-like_sf"/>
</dbReference>
<dbReference type="KEGG" id="rcr:NCTC10994_02085"/>
<evidence type="ECO:0000313" key="6">
    <source>
        <dbReference type="Proteomes" id="UP000249091"/>
    </source>
</evidence>
<dbReference type="PANTHER" id="PTHR30055">
    <property type="entry name" value="HTH-TYPE TRANSCRIPTIONAL REGULATOR RUTR"/>
    <property type="match status" value="1"/>
</dbReference>
<protein>
    <submittedName>
        <fullName evidence="5">TetR family transcriptional regulator</fullName>
    </submittedName>
</protein>
<dbReference type="AlphaFoldDB" id="A0A2X4U010"/>
<feature type="DNA-binding region" description="H-T-H motif" evidence="2">
    <location>
        <begin position="42"/>
        <end position="61"/>
    </location>
</feature>
<evidence type="ECO:0000256" key="2">
    <source>
        <dbReference type="PROSITE-ProRule" id="PRU00335"/>
    </source>
</evidence>
<organism evidence="5 6">
    <name type="scientific">Rhodococcus coprophilus</name>
    <dbReference type="NCBI Taxonomy" id="38310"/>
    <lineage>
        <taxon>Bacteria</taxon>
        <taxon>Bacillati</taxon>
        <taxon>Actinomycetota</taxon>
        <taxon>Actinomycetes</taxon>
        <taxon>Mycobacteriales</taxon>
        <taxon>Nocardiaceae</taxon>
        <taxon>Rhodococcus</taxon>
    </lineage>
</organism>
<evidence type="ECO:0000256" key="1">
    <source>
        <dbReference type="ARBA" id="ARBA00023125"/>
    </source>
</evidence>
<dbReference type="SUPFAM" id="SSF46689">
    <property type="entry name" value="Homeodomain-like"/>
    <property type="match status" value="1"/>
</dbReference>
<dbReference type="Gene3D" id="1.10.357.10">
    <property type="entry name" value="Tetracycline Repressor, domain 2"/>
    <property type="match status" value="1"/>
</dbReference>
<dbReference type="InterPro" id="IPR001647">
    <property type="entry name" value="HTH_TetR"/>
</dbReference>
<dbReference type="Proteomes" id="UP000249091">
    <property type="component" value="Chromosome 1"/>
</dbReference>
<dbReference type="EMBL" id="LS483468">
    <property type="protein sequence ID" value="SQI32019.1"/>
    <property type="molecule type" value="Genomic_DNA"/>
</dbReference>
<dbReference type="PROSITE" id="PS50977">
    <property type="entry name" value="HTH_TETR_2"/>
    <property type="match status" value="1"/>
</dbReference>
<dbReference type="InterPro" id="IPR041642">
    <property type="entry name" value="KstR_C"/>
</dbReference>
<proteinExistence type="predicted"/>
<reference evidence="5 6" key="1">
    <citation type="submission" date="2018-06" db="EMBL/GenBank/DDBJ databases">
        <authorList>
            <consortium name="Pathogen Informatics"/>
            <person name="Doyle S."/>
        </authorList>
    </citation>
    <scope>NUCLEOTIDE SEQUENCE [LARGE SCALE GENOMIC DNA]</scope>
    <source>
        <strain evidence="5 6">NCTC10994</strain>
    </source>
</reference>
<dbReference type="GO" id="GO:0003700">
    <property type="term" value="F:DNA-binding transcription factor activity"/>
    <property type="evidence" value="ECO:0007669"/>
    <property type="project" value="TreeGrafter"/>
</dbReference>
<dbReference type="Pfam" id="PF17925">
    <property type="entry name" value="TetR_C_20"/>
    <property type="match status" value="1"/>
</dbReference>
<dbReference type="GO" id="GO:0000976">
    <property type="term" value="F:transcription cis-regulatory region binding"/>
    <property type="evidence" value="ECO:0007669"/>
    <property type="project" value="TreeGrafter"/>
</dbReference>
<feature type="region of interest" description="Disordered" evidence="3">
    <location>
        <begin position="1"/>
        <end position="20"/>
    </location>
</feature>
<dbReference type="InterPro" id="IPR050109">
    <property type="entry name" value="HTH-type_TetR-like_transc_reg"/>
</dbReference>
<gene>
    <name evidence="5" type="primary">kstR_5</name>
    <name evidence="5" type="ORF">NCTC10994_02085</name>
</gene>
<evidence type="ECO:0000256" key="3">
    <source>
        <dbReference type="SAM" id="MobiDB-lite"/>
    </source>
</evidence>
<dbReference type="Pfam" id="PF00440">
    <property type="entry name" value="TetR_N"/>
    <property type="match status" value="1"/>
</dbReference>
<accession>A0A2X4U010</accession>
<dbReference type="RefSeq" id="WP_072702295.1">
    <property type="nucleotide sequence ID" value="NZ_JAFBBL010000001.1"/>
</dbReference>
<keyword evidence="6" id="KW-1185">Reference proteome</keyword>
<dbReference type="STRING" id="1219011.GCA_001895045_03178"/>
<keyword evidence="1 2" id="KW-0238">DNA-binding</keyword>
<name>A0A2X4U010_9NOCA</name>
<sequence length="209" mass="23085">MPRIAKAREGAEPTSEGQRERQERILAAAARLGSEHELARVQMAEVAKDAGVAIGTLYRYFPSKTHLFVALLLNQLVRASDRLPRREPGTSPTQAICDALVVMTRRIVARPRLAAAMLVSNSTASAAAVPDSVEVDRHFHRMLFAQGGIDRPTDRDRDAVRLLSMVWFGLILVFLNGRASLEETEADILRACDLLLAHMNEAPPAARRR</sequence>
<dbReference type="PANTHER" id="PTHR30055:SF242">
    <property type="entry name" value="HTH-TYPE TRANSCRIPTIONAL REPRESSOR KSTR"/>
    <property type="match status" value="1"/>
</dbReference>
<dbReference type="PRINTS" id="PR00455">
    <property type="entry name" value="HTHTETR"/>
</dbReference>
<evidence type="ECO:0000313" key="5">
    <source>
        <dbReference type="EMBL" id="SQI32019.1"/>
    </source>
</evidence>